<feature type="domain" description="SbsA Ig-like" evidence="2">
    <location>
        <begin position="779"/>
        <end position="879"/>
    </location>
</feature>
<dbReference type="Proteomes" id="UP000626109">
    <property type="component" value="Unassembled WGS sequence"/>
</dbReference>
<sequence length="1225" mass="127404">DSNPPNNGGLASARENIVLTFSEAVQAGRGVFQLCDGSTHEVSFEVDVGKLAAVSGGGLKVISGQHVSITPAFLCDSSLACGDLVPGRSYYVRTLSLGVLRDAVGNRLPALDSSSSWRFQVSSEDRRRPDLAFLAGHSVLPAQGLDPPMLVGNLFFTELVVPNLLHISGTVSLYDCGPDLDCEATEDNVQAPLVGKLSFANRTTGKYGLVTFSCFLTQTLRRYQLVVPSNLVADVALGTGLANIGPQNTYSFVLDVGNVMADATDTTAPYLIQLRPSDTLLGASVTDNLVLDFSENVQLGSGSVQLCKNWNAVADGAPACIPGLLADGSPAVLDVSAAILKSNRLTFDWPQDLQHLQRLHVVLPEGLVRDLAGNPSVKVEKDMYSFSTTEWDDVQPILDYFALPATSSAVVTLHFSEAVVLSRGVIVKELPSKKVVQGVQTEVAGNSVTLRYAWRAAGNYSLEVVQQFVQDRAGNTLQAGLNATFAISADITAPNATVQPADGAADVRKHDILVVEFNEPVAPALGATLPVTLRSAGCSSPAGNCGAQGPIMEVLVSSIPLVNYVSATGHQVSAAFLEPPDPLQAGEDYTLLLPPSSFSDLAGNAFPGLESRFKVDVSKDHVRPRLLAVDLGGSPNPCFSGLQITLYFSEAIELTAESAVQLLPSDGGNRCDGGSAPGSCSTAPCNSPCGYGRGAATVTLQLLKANGARVVAKLPTTSPGQLALEPGLGYSVVVAAGAVRDMAGNPCDAFDGLGYQAFVFQVSSALSDVTAPSHALLAPNQLDTWPLNGSQHVPQSTSLRITFAEAVQAGAGSIFVGDVAIPVEDCLFSGQRMICDPPGDLAPGKDYFVKYAAGVVKDLAGNSLKTGLGSNGMTLSFRTISLDFKNPTLLPTSVANVSLKNNNNNVTPFDPPDGSVGVAPSQVLAITFSESVQAGTGQLLIQDCTGGEPHLCYDGVEELVPDSTLLAIDMRNEGSSGSEVLFSGPTMLVSHPSLTLGARYTVKTSQPGALMDLAGQPLAQIKSGFEFTVVSDDLQPPRAVAFVPVPGSTAPGGSDITLYFSEAVQAVAGSDKVITVTSANGAEITQATAYNRVGISGSVVTVARMREAEGEVTVSIAAGSFADLVGNAFPGLSGSSSYRWTASKSSAQILEPATPQTPFPPSREGAVLQYLETLQSLLYYGGRSTGKCHSDGYVSADAGATWKHHVGGSGPAVAWPATAANAFGC</sequence>
<organism evidence="3 4">
    <name type="scientific">Polarella glacialis</name>
    <name type="common">Dinoflagellate</name>
    <dbReference type="NCBI Taxonomy" id="89957"/>
    <lineage>
        <taxon>Eukaryota</taxon>
        <taxon>Sar</taxon>
        <taxon>Alveolata</taxon>
        <taxon>Dinophyceae</taxon>
        <taxon>Suessiales</taxon>
        <taxon>Suessiaceae</taxon>
        <taxon>Polarella</taxon>
    </lineage>
</organism>
<evidence type="ECO:0000256" key="1">
    <source>
        <dbReference type="ARBA" id="ARBA00022729"/>
    </source>
</evidence>
<keyword evidence="1" id="KW-0732">Signal</keyword>
<evidence type="ECO:0000313" key="3">
    <source>
        <dbReference type="EMBL" id="CAE8650968.1"/>
    </source>
</evidence>
<comment type="caution">
    <text evidence="3">The sequence shown here is derived from an EMBL/GenBank/DDBJ whole genome shotgun (WGS) entry which is preliminary data.</text>
</comment>
<name>A0A813IL25_POLGL</name>
<accession>A0A813IL25</accession>
<feature type="domain" description="SbsA Ig-like" evidence="2">
    <location>
        <begin position="1035"/>
        <end position="1131"/>
    </location>
</feature>
<evidence type="ECO:0000313" key="4">
    <source>
        <dbReference type="Proteomes" id="UP000626109"/>
    </source>
</evidence>
<feature type="domain" description="SbsA Ig-like" evidence="2">
    <location>
        <begin position="265"/>
        <end position="388"/>
    </location>
</feature>
<dbReference type="EMBL" id="CAJNNW010009454">
    <property type="protein sequence ID" value="CAE8650968.1"/>
    <property type="molecule type" value="Genomic_DNA"/>
</dbReference>
<feature type="non-terminal residue" evidence="3">
    <location>
        <position position="1225"/>
    </location>
</feature>
<protein>
    <recommendedName>
        <fullName evidence="2">SbsA Ig-like domain-containing protein</fullName>
    </recommendedName>
</protein>
<feature type="domain" description="SbsA Ig-like" evidence="2">
    <location>
        <begin position="490"/>
        <end position="607"/>
    </location>
</feature>
<feature type="non-terminal residue" evidence="3">
    <location>
        <position position="1"/>
    </location>
</feature>
<proteinExistence type="predicted"/>
<dbReference type="AlphaFoldDB" id="A0A813IL25"/>
<dbReference type="Pfam" id="PF13205">
    <property type="entry name" value="Big_5"/>
    <property type="match status" value="4"/>
</dbReference>
<evidence type="ECO:0000259" key="2">
    <source>
        <dbReference type="Pfam" id="PF13205"/>
    </source>
</evidence>
<reference evidence="3" key="1">
    <citation type="submission" date="2021-02" db="EMBL/GenBank/DDBJ databases">
        <authorList>
            <person name="Dougan E. K."/>
            <person name="Rhodes N."/>
            <person name="Thang M."/>
            <person name="Chan C."/>
        </authorList>
    </citation>
    <scope>NUCLEOTIDE SEQUENCE</scope>
</reference>
<gene>
    <name evidence="3" type="ORF">PGLA2088_LOCUS8728</name>
</gene>
<dbReference type="InterPro" id="IPR032812">
    <property type="entry name" value="SbsA_Ig"/>
</dbReference>